<evidence type="ECO:0000256" key="1">
    <source>
        <dbReference type="ARBA" id="ARBA00023157"/>
    </source>
</evidence>
<feature type="chain" id="PRO_5036209022" description="CUB domain-containing protein" evidence="4">
    <location>
        <begin position="41"/>
        <end position="271"/>
    </location>
</feature>
<name>A0A7R8X613_9CRUS</name>
<keyword evidence="4" id="KW-0732">Signal</keyword>
<dbReference type="Proteomes" id="UP000677054">
    <property type="component" value="Unassembled WGS sequence"/>
</dbReference>
<feature type="signal peptide" evidence="4">
    <location>
        <begin position="1"/>
        <end position="40"/>
    </location>
</feature>
<keyword evidence="7" id="KW-1185">Reference proteome</keyword>
<keyword evidence="1 2" id="KW-1015">Disulfide bond</keyword>
<dbReference type="EMBL" id="CAJPEV010000026">
    <property type="protein sequence ID" value="CAG0879016.1"/>
    <property type="molecule type" value="Genomic_DNA"/>
</dbReference>
<comment type="caution">
    <text evidence="2">Lacks conserved residue(s) required for the propagation of feature annotation.</text>
</comment>
<feature type="disulfide bond" evidence="2">
    <location>
        <begin position="119"/>
        <end position="146"/>
    </location>
</feature>
<protein>
    <recommendedName>
        <fullName evidence="5">CUB domain-containing protein</fullName>
    </recommendedName>
</protein>
<dbReference type="EMBL" id="LR899543">
    <property type="protein sequence ID" value="CAD7240361.1"/>
    <property type="molecule type" value="Genomic_DNA"/>
</dbReference>
<reference evidence="6" key="1">
    <citation type="submission" date="2020-11" db="EMBL/GenBank/DDBJ databases">
        <authorList>
            <person name="Tran Van P."/>
        </authorList>
    </citation>
    <scope>NUCLEOTIDE SEQUENCE</scope>
</reference>
<evidence type="ECO:0000256" key="4">
    <source>
        <dbReference type="SAM" id="SignalP"/>
    </source>
</evidence>
<evidence type="ECO:0000259" key="5">
    <source>
        <dbReference type="PROSITE" id="PS01180"/>
    </source>
</evidence>
<proteinExistence type="predicted"/>
<sequence>MGPRQFISPILACPTPSQALFTKFPVRHFSLCLLILVISAQDVQQSATLAQNKKWRHAKIHCDSSRIDSRMIFISAANFLIDRFRFRFTRLFTLSFYAGVRTTRGRLLLGRSFNIGTLCGRTQGEQLFQRLQGALIYSHNEPNLTCTITFQTDSALQHFLLRFEKLELDCHDHLQIFDRANAVGKPKKDLSCRDAVSTVDVVVTQGNHVTLKYTTDPYGIPDKGFRLIITAHKQPEPPHFRFKGSEFLQVRLAGACSVIGIVSFLIFQLTS</sequence>
<feature type="transmembrane region" description="Helical" evidence="3">
    <location>
        <begin position="250"/>
        <end position="269"/>
    </location>
</feature>
<keyword evidence="3" id="KW-0812">Transmembrane</keyword>
<dbReference type="InterPro" id="IPR035914">
    <property type="entry name" value="Sperma_CUB_dom_sf"/>
</dbReference>
<dbReference type="PROSITE" id="PS01180">
    <property type="entry name" value="CUB"/>
    <property type="match status" value="1"/>
</dbReference>
<feature type="domain" description="CUB" evidence="5">
    <location>
        <begin position="119"/>
        <end position="232"/>
    </location>
</feature>
<organism evidence="6">
    <name type="scientific">Darwinula stevensoni</name>
    <dbReference type="NCBI Taxonomy" id="69355"/>
    <lineage>
        <taxon>Eukaryota</taxon>
        <taxon>Metazoa</taxon>
        <taxon>Ecdysozoa</taxon>
        <taxon>Arthropoda</taxon>
        <taxon>Crustacea</taxon>
        <taxon>Oligostraca</taxon>
        <taxon>Ostracoda</taxon>
        <taxon>Podocopa</taxon>
        <taxon>Podocopida</taxon>
        <taxon>Darwinulocopina</taxon>
        <taxon>Darwinuloidea</taxon>
        <taxon>Darwinulidae</taxon>
        <taxon>Darwinula</taxon>
    </lineage>
</organism>
<keyword evidence="3" id="KW-1133">Transmembrane helix</keyword>
<keyword evidence="3" id="KW-0472">Membrane</keyword>
<accession>A0A7R8X613</accession>
<evidence type="ECO:0000313" key="6">
    <source>
        <dbReference type="EMBL" id="CAD7240361.1"/>
    </source>
</evidence>
<dbReference type="SUPFAM" id="SSF49854">
    <property type="entry name" value="Spermadhesin, CUB domain"/>
    <property type="match status" value="1"/>
</dbReference>
<evidence type="ECO:0000256" key="2">
    <source>
        <dbReference type="PROSITE-ProRule" id="PRU00059"/>
    </source>
</evidence>
<dbReference type="AlphaFoldDB" id="A0A7R8X613"/>
<evidence type="ECO:0000313" key="7">
    <source>
        <dbReference type="Proteomes" id="UP000677054"/>
    </source>
</evidence>
<dbReference type="InterPro" id="IPR000859">
    <property type="entry name" value="CUB_dom"/>
</dbReference>
<gene>
    <name evidence="6" type="ORF">DSTB1V02_LOCUS385</name>
</gene>
<dbReference type="Gene3D" id="2.60.120.290">
    <property type="entry name" value="Spermadhesin, CUB domain"/>
    <property type="match status" value="1"/>
</dbReference>
<evidence type="ECO:0000256" key="3">
    <source>
        <dbReference type="SAM" id="Phobius"/>
    </source>
</evidence>
<dbReference type="OrthoDB" id="6514358at2759"/>